<reference evidence="5" key="1">
    <citation type="journal article" date="2022" name="G3 (Bethesda)">
        <title>High quality genome of the basidiomycete yeast Dioszegia hungarica PDD-24b-2 isolated from cloud water.</title>
        <authorList>
            <person name="Jarrige D."/>
            <person name="Haridas S."/>
            <person name="Bleykasten-Grosshans C."/>
            <person name="Joly M."/>
            <person name="Nadalig T."/>
            <person name="Sancelme M."/>
            <person name="Vuilleumier S."/>
            <person name="Grigoriev I.V."/>
            <person name="Amato P."/>
            <person name="Bringel F."/>
        </authorList>
    </citation>
    <scope>NUCLEOTIDE SEQUENCE</scope>
    <source>
        <strain evidence="5">PDD-24b-2</strain>
    </source>
</reference>
<evidence type="ECO:0000256" key="2">
    <source>
        <dbReference type="ARBA" id="ARBA00023242"/>
    </source>
</evidence>
<dbReference type="PANTHER" id="PTHR31668">
    <property type="entry name" value="GLUCOSE TRANSPORT TRANSCRIPTION REGULATOR RGT1-RELATED-RELATED"/>
    <property type="match status" value="1"/>
</dbReference>
<dbReference type="PANTHER" id="PTHR31668:SF30">
    <property type="entry name" value="ZN(II)2CYS6 TRANSCRIPTION FACTOR (EUROFUNG)"/>
    <property type="match status" value="1"/>
</dbReference>
<dbReference type="CDD" id="cd12148">
    <property type="entry name" value="fungal_TF_MHR"/>
    <property type="match status" value="1"/>
</dbReference>
<dbReference type="Gene3D" id="4.10.240.10">
    <property type="entry name" value="Zn(2)-C6 fungal-type DNA-binding domain"/>
    <property type="match status" value="1"/>
</dbReference>
<dbReference type="InterPro" id="IPR007219">
    <property type="entry name" value="XnlR_reg_dom"/>
</dbReference>
<dbReference type="CDD" id="cd00067">
    <property type="entry name" value="GAL4"/>
    <property type="match status" value="1"/>
</dbReference>
<dbReference type="PROSITE" id="PS50048">
    <property type="entry name" value="ZN2_CY6_FUNGAL_2"/>
    <property type="match status" value="1"/>
</dbReference>
<dbReference type="InterPro" id="IPR050797">
    <property type="entry name" value="Carb_Metab_Trans_Reg"/>
</dbReference>
<evidence type="ECO:0000313" key="5">
    <source>
        <dbReference type="EMBL" id="KAI9638300.1"/>
    </source>
</evidence>
<dbReference type="AlphaFoldDB" id="A0AA38HDR4"/>
<name>A0AA38HDR4_9TREE</name>
<sequence length="612" mass="66057">MAYDTTDASGCGACRRGKRRCEPTPLVPASHPDAAKLPCARCRRFALECVRIQVPRRKGPAKVDLSAYSDAVNGFAPPSTGHSGGSGAELGLLEMSATPAQPPGPTPLFTPTVSGGIGAGGSGGIQEWPGPVDRRRSSAMSGDDPSPVMPGLTRASSSHLAPIPDSLDQVTDGTTVNTIIKLFFDYVYPLTPCLHRPTFLADLAARRDKTDPIFFALTLTVLASTLVQVPRNLINMDKEEVEHLARVCVKVARAKIGFVFEESIPVEISFIVISYLEGIVHLLLGNNTAHVMCTANANQLALAMRLNEEASYEGLDPIESEIRRRTYWLLFQADKSAACMRARTINLRLEDAASLRLPAEVDDEQITHGGITMQAPGRTSIIAGFNVVTNLFRIMNDALLLQRRKAPPTVDSILADLQNVNNLREKVIDTTKHVAPKLQLHNTMDSRVSSPAHDWEAKLEARFLDYFHSAGDGPSVPILNSFLVLQGNILVTQSVVRLVLLHSKEALLSQLAAITQMPAVGLGNLAGMQATEPAEDIACELLDGLNSLPVECVATNGPSLVQKVRFVAIQLMECSIAPSSTTARAQKLLMQFLSVLSVIEGMYTFGRDISAE</sequence>
<dbReference type="GO" id="GO:0003677">
    <property type="term" value="F:DNA binding"/>
    <property type="evidence" value="ECO:0007669"/>
    <property type="project" value="InterPro"/>
</dbReference>
<keyword evidence="2" id="KW-0539">Nucleus</keyword>
<dbReference type="GO" id="GO:0006351">
    <property type="term" value="P:DNA-templated transcription"/>
    <property type="evidence" value="ECO:0007669"/>
    <property type="project" value="InterPro"/>
</dbReference>
<dbReference type="RefSeq" id="XP_052948077.1">
    <property type="nucleotide sequence ID" value="XM_053086625.1"/>
</dbReference>
<dbReference type="SUPFAM" id="SSF57701">
    <property type="entry name" value="Zn2/Cys6 DNA-binding domain"/>
    <property type="match status" value="1"/>
</dbReference>
<dbReference type="Proteomes" id="UP001164286">
    <property type="component" value="Unassembled WGS sequence"/>
</dbReference>
<comment type="caution">
    <text evidence="5">The sequence shown here is derived from an EMBL/GenBank/DDBJ whole genome shotgun (WGS) entry which is preliminary data.</text>
</comment>
<dbReference type="Pfam" id="PF04082">
    <property type="entry name" value="Fungal_trans"/>
    <property type="match status" value="1"/>
</dbReference>
<protein>
    <submittedName>
        <fullName evidence="5">Fungal-specific transcription factor domain-containing protein</fullName>
    </submittedName>
</protein>
<accession>A0AA38HDR4</accession>
<feature type="region of interest" description="Disordered" evidence="3">
    <location>
        <begin position="121"/>
        <end position="148"/>
    </location>
</feature>
<dbReference type="EMBL" id="JAKWFO010000003">
    <property type="protein sequence ID" value="KAI9638300.1"/>
    <property type="molecule type" value="Genomic_DNA"/>
</dbReference>
<evidence type="ECO:0000259" key="4">
    <source>
        <dbReference type="PROSITE" id="PS50048"/>
    </source>
</evidence>
<dbReference type="GeneID" id="77725826"/>
<organism evidence="5 6">
    <name type="scientific">Dioszegia hungarica</name>
    <dbReference type="NCBI Taxonomy" id="4972"/>
    <lineage>
        <taxon>Eukaryota</taxon>
        <taxon>Fungi</taxon>
        <taxon>Dikarya</taxon>
        <taxon>Basidiomycota</taxon>
        <taxon>Agaricomycotina</taxon>
        <taxon>Tremellomycetes</taxon>
        <taxon>Tremellales</taxon>
        <taxon>Bulleribasidiaceae</taxon>
        <taxon>Dioszegia</taxon>
    </lineage>
</organism>
<keyword evidence="6" id="KW-1185">Reference proteome</keyword>
<feature type="domain" description="Zn(2)-C6 fungal-type" evidence="4">
    <location>
        <begin position="10"/>
        <end position="51"/>
    </location>
</feature>
<evidence type="ECO:0000313" key="6">
    <source>
        <dbReference type="Proteomes" id="UP001164286"/>
    </source>
</evidence>
<proteinExistence type="predicted"/>
<evidence type="ECO:0000256" key="3">
    <source>
        <dbReference type="SAM" id="MobiDB-lite"/>
    </source>
</evidence>
<gene>
    <name evidence="5" type="ORF">MKK02DRAFT_22781</name>
</gene>
<evidence type="ECO:0000256" key="1">
    <source>
        <dbReference type="ARBA" id="ARBA00022723"/>
    </source>
</evidence>
<dbReference type="GO" id="GO:0008270">
    <property type="term" value="F:zinc ion binding"/>
    <property type="evidence" value="ECO:0007669"/>
    <property type="project" value="InterPro"/>
</dbReference>
<keyword evidence="1" id="KW-0479">Metal-binding</keyword>
<dbReference type="InterPro" id="IPR001138">
    <property type="entry name" value="Zn2Cys6_DnaBD"/>
</dbReference>
<dbReference type="GO" id="GO:0000981">
    <property type="term" value="F:DNA-binding transcription factor activity, RNA polymerase II-specific"/>
    <property type="evidence" value="ECO:0007669"/>
    <property type="project" value="InterPro"/>
</dbReference>
<dbReference type="InterPro" id="IPR036864">
    <property type="entry name" value="Zn2-C6_fun-type_DNA-bd_sf"/>
</dbReference>